<reference evidence="6 7" key="1">
    <citation type="submission" date="2017-06" db="EMBL/GenBank/DDBJ databases">
        <authorList>
            <consortium name="Pathogen Informatics"/>
        </authorList>
    </citation>
    <scope>NUCLEOTIDE SEQUENCE [LARGE SCALE GENOMIC DNA]</scope>
    <source>
        <strain evidence="6 7">NCTC10570</strain>
    </source>
</reference>
<dbReference type="EMBL" id="LT906446">
    <property type="protein sequence ID" value="SNV04795.1"/>
    <property type="molecule type" value="Genomic_DNA"/>
</dbReference>
<dbReference type="InterPro" id="IPR036388">
    <property type="entry name" value="WH-like_DNA-bd_sf"/>
</dbReference>
<dbReference type="PROSITE" id="PS51071">
    <property type="entry name" value="HTH_RPIR"/>
    <property type="match status" value="1"/>
</dbReference>
<proteinExistence type="predicted"/>
<keyword evidence="3" id="KW-0804">Transcription</keyword>
<dbReference type="InterPro" id="IPR046348">
    <property type="entry name" value="SIS_dom_sf"/>
</dbReference>
<keyword evidence="1" id="KW-0805">Transcription regulation</keyword>
<name>A0A239U4K7_9FIRM</name>
<dbReference type="PROSITE" id="PS51464">
    <property type="entry name" value="SIS"/>
    <property type="match status" value="1"/>
</dbReference>
<evidence type="ECO:0000256" key="2">
    <source>
        <dbReference type="ARBA" id="ARBA00023125"/>
    </source>
</evidence>
<dbReference type="AlphaFoldDB" id="A0A239U4K7"/>
<dbReference type="GeneID" id="78508027"/>
<accession>A0A239U4K7</accession>
<evidence type="ECO:0000259" key="4">
    <source>
        <dbReference type="PROSITE" id="PS51071"/>
    </source>
</evidence>
<feature type="domain" description="HTH rpiR-type" evidence="4">
    <location>
        <begin position="1"/>
        <end position="77"/>
    </location>
</feature>
<dbReference type="PANTHER" id="PTHR30514:SF1">
    <property type="entry name" value="HTH-TYPE TRANSCRIPTIONAL REGULATOR HEXR-RELATED"/>
    <property type="match status" value="1"/>
</dbReference>
<evidence type="ECO:0000313" key="6">
    <source>
        <dbReference type="EMBL" id="SNV04795.1"/>
    </source>
</evidence>
<evidence type="ECO:0000256" key="1">
    <source>
        <dbReference type="ARBA" id="ARBA00023015"/>
    </source>
</evidence>
<dbReference type="Gene3D" id="1.10.10.10">
    <property type="entry name" value="Winged helix-like DNA-binding domain superfamily/Winged helix DNA-binding domain"/>
    <property type="match status" value="1"/>
</dbReference>
<dbReference type="PANTHER" id="PTHR30514">
    <property type="entry name" value="GLUCOKINASE"/>
    <property type="match status" value="1"/>
</dbReference>
<sequence length="279" mass="31631">MESLVKILQEQKGFSESESMIATYLLANFRKLAGMSTRELAKNAYTNSAAIVRFSQKLGFTGYTEFKVKFLAEMMQHINRPSNNELLVSTHDSIHSLIEKVTAIEIDTLKHTRALLDPEAFLRALPLFSKSEHIDFYAMDNNLDIARIAASGFIMANKCSSVHSSMTMQYLQATGGKKHLGFFISRTGNNRMLVDIARLLKMKKSPIILITANKNSELAAMADVTFTVASVENMEELGPRVFLLGVKYVTDILFAMLMTRLDYNETRQKEQWLSKNFRY</sequence>
<keyword evidence="7" id="KW-1185">Reference proteome</keyword>
<dbReference type="GO" id="GO:1901135">
    <property type="term" value="P:carbohydrate derivative metabolic process"/>
    <property type="evidence" value="ECO:0007669"/>
    <property type="project" value="InterPro"/>
</dbReference>
<feature type="domain" description="SIS" evidence="5">
    <location>
        <begin position="124"/>
        <end position="263"/>
    </location>
</feature>
<dbReference type="InterPro" id="IPR009057">
    <property type="entry name" value="Homeodomain-like_sf"/>
</dbReference>
<dbReference type="InterPro" id="IPR001347">
    <property type="entry name" value="SIS_dom"/>
</dbReference>
<protein>
    <submittedName>
        <fullName evidence="6">MurPQ operon repressor</fullName>
    </submittedName>
</protein>
<gene>
    <name evidence="6" type="primary">murR</name>
    <name evidence="6" type="ORF">SAMEA4364220_02043</name>
</gene>
<dbReference type="Pfam" id="PF01418">
    <property type="entry name" value="HTH_6"/>
    <property type="match status" value="1"/>
</dbReference>
<dbReference type="GO" id="GO:0003700">
    <property type="term" value="F:DNA-binding transcription factor activity"/>
    <property type="evidence" value="ECO:0007669"/>
    <property type="project" value="InterPro"/>
</dbReference>
<keyword evidence="2" id="KW-0238">DNA-binding</keyword>
<organism evidence="6 7">
    <name type="scientific">Megamonas hypermegale</name>
    <dbReference type="NCBI Taxonomy" id="158847"/>
    <lineage>
        <taxon>Bacteria</taxon>
        <taxon>Bacillati</taxon>
        <taxon>Bacillota</taxon>
        <taxon>Negativicutes</taxon>
        <taxon>Selenomonadales</taxon>
        <taxon>Selenomonadaceae</taxon>
        <taxon>Megamonas</taxon>
    </lineage>
</organism>
<evidence type="ECO:0000313" key="7">
    <source>
        <dbReference type="Proteomes" id="UP000215383"/>
    </source>
</evidence>
<dbReference type="InterPro" id="IPR035472">
    <property type="entry name" value="RpiR-like_SIS"/>
</dbReference>
<dbReference type="Proteomes" id="UP000215383">
    <property type="component" value="Chromosome 1"/>
</dbReference>
<dbReference type="SUPFAM" id="SSF46689">
    <property type="entry name" value="Homeodomain-like"/>
    <property type="match status" value="1"/>
</dbReference>
<dbReference type="CDD" id="cd05013">
    <property type="entry name" value="SIS_RpiR"/>
    <property type="match status" value="1"/>
</dbReference>
<dbReference type="SUPFAM" id="SSF53697">
    <property type="entry name" value="SIS domain"/>
    <property type="match status" value="1"/>
</dbReference>
<dbReference type="GO" id="GO:0003677">
    <property type="term" value="F:DNA binding"/>
    <property type="evidence" value="ECO:0007669"/>
    <property type="project" value="UniProtKB-KW"/>
</dbReference>
<dbReference type="InterPro" id="IPR000281">
    <property type="entry name" value="HTH_RpiR"/>
</dbReference>
<dbReference type="RefSeq" id="WP_027889976.1">
    <property type="nucleotide sequence ID" value="NZ_LT906446.1"/>
</dbReference>
<dbReference type="Pfam" id="PF01380">
    <property type="entry name" value="SIS"/>
    <property type="match status" value="1"/>
</dbReference>
<dbReference type="GO" id="GO:0097367">
    <property type="term" value="F:carbohydrate derivative binding"/>
    <property type="evidence" value="ECO:0007669"/>
    <property type="project" value="InterPro"/>
</dbReference>
<dbReference type="Gene3D" id="3.40.50.10490">
    <property type="entry name" value="Glucose-6-phosphate isomerase like protein, domain 1"/>
    <property type="match status" value="1"/>
</dbReference>
<dbReference type="eggNOG" id="COG1737">
    <property type="taxonomic scope" value="Bacteria"/>
</dbReference>
<evidence type="ECO:0000259" key="5">
    <source>
        <dbReference type="PROSITE" id="PS51464"/>
    </source>
</evidence>
<dbReference type="InterPro" id="IPR047640">
    <property type="entry name" value="RpiR-like"/>
</dbReference>
<evidence type="ECO:0000256" key="3">
    <source>
        <dbReference type="ARBA" id="ARBA00023163"/>
    </source>
</evidence>